<dbReference type="PANTHER" id="PTHR45969">
    <property type="entry name" value="RING ZINC FINGER PROTEIN-RELATED"/>
    <property type="match status" value="1"/>
</dbReference>
<dbReference type="InterPro" id="IPR013083">
    <property type="entry name" value="Znf_RING/FYVE/PHD"/>
</dbReference>
<dbReference type="GO" id="GO:0016567">
    <property type="term" value="P:protein ubiquitination"/>
    <property type="evidence" value="ECO:0007669"/>
    <property type="project" value="TreeGrafter"/>
</dbReference>
<dbReference type="GO" id="GO:0061630">
    <property type="term" value="F:ubiquitin protein ligase activity"/>
    <property type="evidence" value="ECO:0007669"/>
    <property type="project" value="TreeGrafter"/>
</dbReference>
<proteinExistence type="predicted"/>
<dbReference type="WBParaSite" id="Csp11.Scaffold629.g13136.t1">
    <property type="protein sequence ID" value="Csp11.Scaffold629.g13136.t1"/>
    <property type="gene ID" value="Csp11.Scaffold629.g13136"/>
</dbReference>
<feature type="domain" description="RING-type" evidence="5">
    <location>
        <begin position="237"/>
        <end position="279"/>
    </location>
</feature>
<keyword evidence="1" id="KW-0479">Metal-binding</keyword>
<dbReference type="STRING" id="1561998.A0A1I7TYR5"/>
<evidence type="ECO:0000256" key="1">
    <source>
        <dbReference type="ARBA" id="ARBA00022723"/>
    </source>
</evidence>
<evidence type="ECO:0000256" key="3">
    <source>
        <dbReference type="ARBA" id="ARBA00022833"/>
    </source>
</evidence>
<dbReference type="Proteomes" id="UP000095282">
    <property type="component" value="Unplaced"/>
</dbReference>
<keyword evidence="6" id="KW-1185">Reference proteome</keyword>
<keyword evidence="2 4" id="KW-0863">Zinc-finger</keyword>
<keyword evidence="3" id="KW-0862">Zinc</keyword>
<dbReference type="Pfam" id="PF13639">
    <property type="entry name" value="zf-RING_2"/>
    <property type="match status" value="1"/>
</dbReference>
<protein>
    <submittedName>
        <fullName evidence="7">RING-type domain-containing protein</fullName>
    </submittedName>
</protein>
<sequence>MRREEIFENPPDKLVVRLREVFTEATFALKLLEKDLSKEGNIAEHIRNMNHELLDEQEENADCSGLPMFGSMNNQITDPNRPLKGKRLGSKLLFLFPETPLNRHLLIKQRIEGVRPLKLANEEANLLMQLTESEFVKEDAIKEYWKFYDEFRIYMNVLMRNINMMKAYPEYSHFRVFLLPRFPKFSIQFISTLSTELMRCLEEGRDPFKPVNPVPRAIPYGPQATNPAGRELGIKECAICMGEMTNLAMTFKCRHCLRRFHCDCVIEWLTNSQSCPTCRKMVFDERYLAYY</sequence>
<evidence type="ECO:0000256" key="2">
    <source>
        <dbReference type="ARBA" id="ARBA00022771"/>
    </source>
</evidence>
<dbReference type="GO" id="GO:0008270">
    <property type="term" value="F:zinc ion binding"/>
    <property type="evidence" value="ECO:0007669"/>
    <property type="project" value="UniProtKB-KW"/>
</dbReference>
<dbReference type="InterPro" id="IPR001841">
    <property type="entry name" value="Znf_RING"/>
</dbReference>
<evidence type="ECO:0000313" key="6">
    <source>
        <dbReference type="Proteomes" id="UP000095282"/>
    </source>
</evidence>
<accession>A0A1I7TYR5</accession>
<evidence type="ECO:0000256" key="4">
    <source>
        <dbReference type="PROSITE-ProRule" id="PRU00175"/>
    </source>
</evidence>
<dbReference type="PROSITE" id="PS50089">
    <property type="entry name" value="ZF_RING_2"/>
    <property type="match status" value="1"/>
</dbReference>
<name>A0A1I7TYR5_9PELO</name>
<dbReference type="AlphaFoldDB" id="A0A1I7TYR5"/>
<dbReference type="SUPFAM" id="SSF57850">
    <property type="entry name" value="RING/U-box"/>
    <property type="match status" value="1"/>
</dbReference>
<dbReference type="Gene3D" id="3.30.40.10">
    <property type="entry name" value="Zinc/RING finger domain, C3HC4 (zinc finger)"/>
    <property type="match status" value="1"/>
</dbReference>
<evidence type="ECO:0000259" key="5">
    <source>
        <dbReference type="PROSITE" id="PS50089"/>
    </source>
</evidence>
<evidence type="ECO:0000313" key="7">
    <source>
        <dbReference type="WBParaSite" id="Csp11.Scaffold629.g13136.t1"/>
    </source>
</evidence>
<dbReference type="PANTHER" id="PTHR45969:SF69">
    <property type="entry name" value="FINGER DOMAIN PROTEIN, PUTATIVE (AFU_ORTHOLOGUE AFUA_3G12190)-RELATED"/>
    <property type="match status" value="1"/>
</dbReference>
<organism evidence="6 7">
    <name type="scientific">Caenorhabditis tropicalis</name>
    <dbReference type="NCBI Taxonomy" id="1561998"/>
    <lineage>
        <taxon>Eukaryota</taxon>
        <taxon>Metazoa</taxon>
        <taxon>Ecdysozoa</taxon>
        <taxon>Nematoda</taxon>
        <taxon>Chromadorea</taxon>
        <taxon>Rhabditida</taxon>
        <taxon>Rhabditina</taxon>
        <taxon>Rhabditomorpha</taxon>
        <taxon>Rhabditoidea</taxon>
        <taxon>Rhabditidae</taxon>
        <taxon>Peloderinae</taxon>
        <taxon>Caenorhabditis</taxon>
    </lineage>
</organism>
<reference evidence="7" key="1">
    <citation type="submission" date="2016-11" db="UniProtKB">
        <authorList>
            <consortium name="WormBaseParasite"/>
        </authorList>
    </citation>
    <scope>IDENTIFICATION</scope>
</reference>